<dbReference type="InterPro" id="IPR010982">
    <property type="entry name" value="Lambda_DNA-bd_dom_sf"/>
</dbReference>
<dbReference type="PANTHER" id="PTHR46558:SF11">
    <property type="entry name" value="HTH-TYPE TRANSCRIPTIONAL REGULATOR XRE"/>
    <property type="match status" value="1"/>
</dbReference>
<dbReference type="AlphaFoldDB" id="A0A3E3IZD1"/>
<dbReference type="SMART" id="SM00530">
    <property type="entry name" value="HTH_XRE"/>
    <property type="match status" value="1"/>
</dbReference>
<keyword evidence="1" id="KW-0238">DNA-binding</keyword>
<dbReference type="Gene3D" id="1.10.150.350">
    <property type="match status" value="1"/>
</dbReference>
<evidence type="ECO:0000313" key="4">
    <source>
        <dbReference type="Proteomes" id="UP000261166"/>
    </source>
</evidence>
<dbReference type="PANTHER" id="PTHR46558">
    <property type="entry name" value="TRACRIPTIONAL REGULATORY PROTEIN-RELATED-RELATED"/>
    <property type="match status" value="1"/>
</dbReference>
<dbReference type="Pfam" id="PF13847">
    <property type="entry name" value="Methyltransf_31"/>
    <property type="match status" value="1"/>
</dbReference>
<keyword evidence="3" id="KW-0808">Transferase</keyword>
<protein>
    <submittedName>
        <fullName evidence="3">Methyltransferase domain-containing protein</fullName>
    </submittedName>
</protein>
<dbReference type="SUPFAM" id="SSF47413">
    <property type="entry name" value="lambda repressor-like DNA-binding domains"/>
    <property type="match status" value="1"/>
</dbReference>
<dbReference type="PROSITE" id="PS50943">
    <property type="entry name" value="HTH_CROC1"/>
    <property type="match status" value="1"/>
</dbReference>
<proteinExistence type="predicted"/>
<accession>A0A3E3IZD1</accession>
<dbReference type="Pfam" id="PF01381">
    <property type="entry name" value="HTH_3"/>
    <property type="match status" value="1"/>
</dbReference>
<dbReference type="Gene3D" id="1.10.260.40">
    <property type="entry name" value="lambda repressor-like DNA-binding domains"/>
    <property type="match status" value="1"/>
</dbReference>
<dbReference type="InterPro" id="IPR025714">
    <property type="entry name" value="Methyltranfer_dom"/>
</dbReference>
<dbReference type="GO" id="GO:0032259">
    <property type="term" value="P:methylation"/>
    <property type="evidence" value="ECO:0007669"/>
    <property type="project" value="UniProtKB-KW"/>
</dbReference>
<sequence length="439" mass="49648">MINFSRPRPLIRRAFSRRTGYLDRPICGKVCLPAGTKQDAATLLYVKKLNGRAAFRLQGDNLMAEFQFQIAPLRKQHGLSQQQLAALLGVAPQTVSKWETGVTFPDIALLPQLSGIFGVSVDELMGLKPLPDAAYIPTDKGKKGYWGRQLDYLTRTRSSFWNQDYIGFLVEKVWKLTKPVRVLDCGCGYGFLGSLLLPLLPEGSTYTGVDFDETLIREGKAMLCDTDFDVSLYCADFMEWMPEKASECCHDLVLCQAVLRHIDRAEAFLERMVSFTRSGGITACFEVDRELECDGLYIEGMDYGELCSRTGLRSLWKKERECQGRDYAIGIRLPVLMERMGLVHVDIRLNDKVRYISPAQPDYEQAVSDLVRANHWMPEDMAVDTQAGAESFMNHGMSRQEAESYYSRQRKIASFLNGNRDNLSIIQTLGLLISYGYKP</sequence>
<dbReference type="SUPFAM" id="SSF53335">
    <property type="entry name" value="S-adenosyl-L-methionine-dependent methyltransferases"/>
    <property type="match status" value="1"/>
</dbReference>
<dbReference type="CDD" id="cd02440">
    <property type="entry name" value="AdoMet_MTases"/>
    <property type="match status" value="1"/>
</dbReference>
<dbReference type="CDD" id="cd00093">
    <property type="entry name" value="HTH_XRE"/>
    <property type="match status" value="1"/>
</dbReference>
<dbReference type="Proteomes" id="UP000261166">
    <property type="component" value="Unassembled WGS sequence"/>
</dbReference>
<feature type="domain" description="HTH cro/C1-type" evidence="2">
    <location>
        <begin position="73"/>
        <end position="124"/>
    </location>
</feature>
<evidence type="ECO:0000313" key="3">
    <source>
        <dbReference type="EMBL" id="RGE72448.1"/>
    </source>
</evidence>
<evidence type="ECO:0000259" key="2">
    <source>
        <dbReference type="PROSITE" id="PS50943"/>
    </source>
</evidence>
<comment type="caution">
    <text evidence="3">The sequence shown here is derived from an EMBL/GenBank/DDBJ whole genome shotgun (WGS) entry which is preliminary data.</text>
</comment>
<dbReference type="EMBL" id="QVLU01000006">
    <property type="protein sequence ID" value="RGE72448.1"/>
    <property type="molecule type" value="Genomic_DNA"/>
</dbReference>
<dbReference type="InterPro" id="IPR029063">
    <property type="entry name" value="SAM-dependent_MTases_sf"/>
</dbReference>
<dbReference type="InterPro" id="IPR001387">
    <property type="entry name" value="Cro/C1-type_HTH"/>
</dbReference>
<evidence type="ECO:0000256" key="1">
    <source>
        <dbReference type="ARBA" id="ARBA00023125"/>
    </source>
</evidence>
<organism evidence="3 4">
    <name type="scientific">Eisenbergiella massiliensis</name>
    <dbReference type="NCBI Taxonomy" id="1720294"/>
    <lineage>
        <taxon>Bacteria</taxon>
        <taxon>Bacillati</taxon>
        <taxon>Bacillota</taxon>
        <taxon>Clostridia</taxon>
        <taxon>Lachnospirales</taxon>
        <taxon>Lachnospiraceae</taxon>
        <taxon>Eisenbergiella</taxon>
    </lineage>
</organism>
<name>A0A3E3IZD1_9FIRM</name>
<dbReference type="GO" id="GO:0003677">
    <property type="term" value="F:DNA binding"/>
    <property type="evidence" value="ECO:0007669"/>
    <property type="project" value="UniProtKB-KW"/>
</dbReference>
<dbReference type="GO" id="GO:0008168">
    <property type="term" value="F:methyltransferase activity"/>
    <property type="evidence" value="ECO:0007669"/>
    <property type="project" value="UniProtKB-KW"/>
</dbReference>
<reference evidence="3 4" key="1">
    <citation type="submission" date="2018-08" db="EMBL/GenBank/DDBJ databases">
        <title>A genome reference for cultivated species of the human gut microbiota.</title>
        <authorList>
            <person name="Zou Y."/>
            <person name="Xue W."/>
            <person name="Luo G."/>
        </authorList>
    </citation>
    <scope>NUCLEOTIDE SEQUENCE [LARGE SCALE GENOMIC DNA]</scope>
    <source>
        <strain evidence="3 4">AF26-4BH</strain>
    </source>
</reference>
<keyword evidence="3" id="KW-0489">Methyltransferase</keyword>
<dbReference type="Gene3D" id="3.40.50.150">
    <property type="entry name" value="Vaccinia Virus protein VP39"/>
    <property type="match status" value="1"/>
</dbReference>
<gene>
    <name evidence="3" type="ORF">DWY69_08875</name>
</gene>